<feature type="binding site" evidence="1">
    <location>
        <position position="237"/>
    </location>
    <ligand>
        <name>substrate</name>
    </ligand>
</feature>
<dbReference type="AlphaFoldDB" id="A0A0G3BBV4"/>
<evidence type="ECO:0000313" key="4">
    <source>
        <dbReference type="Proteomes" id="UP000035352"/>
    </source>
</evidence>
<accession>A0A0G3BBV4</accession>
<dbReference type="InterPro" id="IPR020023">
    <property type="entry name" value="PseG"/>
</dbReference>
<dbReference type="Gene3D" id="3.40.50.11190">
    <property type="match status" value="1"/>
</dbReference>
<dbReference type="SUPFAM" id="SSF55729">
    <property type="entry name" value="Acyl-CoA N-acyltransferases (Nat)"/>
    <property type="match status" value="1"/>
</dbReference>
<dbReference type="STRING" id="413882.AAW51_0138"/>
<keyword evidence="3" id="KW-0808">Transferase</keyword>
<dbReference type="InterPro" id="IPR000182">
    <property type="entry name" value="GNAT_dom"/>
</dbReference>
<evidence type="ECO:0000313" key="3">
    <source>
        <dbReference type="EMBL" id="AKJ26829.1"/>
    </source>
</evidence>
<dbReference type="InterPro" id="IPR016181">
    <property type="entry name" value="Acyl_CoA_acyltransferase"/>
</dbReference>
<keyword evidence="3" id="KW-0548">Nucleotidyltransferase</keyword>
<dbReference type="Pfam" id="PF13302">
    <property type="entry name" value="Acetyltransf_3"/>
    <property type="match status" value="1"/>
</dbReference>
<dbReference type="Gene3D" id="3.40.50.2000">
    <property type="entry name" value="Glycogen Phosphorylase B"/>
    <property type="match status" value="1"/>
</dbReference>
<protein>
    <submittedName>
        <fullName evidence="3">N-acetylneuraminate cytidylyltransferase</fullName>
    </submittedName>
</protein>
<dbReference type="KEGG" id="pbh:AAW51_0138"/>
<feature type="binding site" evidence="1">
    <location>
        <position position="135"/>
    </location>
    <ligand>
        <name>substrate</name>
    </ligand>
</feature>
<dbReference type="PROSITE" id="PS51186">
    <property type="entry name" value="GNAT"/>
    <property type="match status" value="1"/>
</dbReference>
<feature type="domain" description="N-acetyltransferase" evidence="2">
    <location>
        <begin position="322"/>
        <end position="469"/>
    </location>
</feature>
<dbReference type="Gene3D" id="3.40.630.30">
    <property type="match status" value="1"/>
</dbReference>
<proteinExistence type="predicted"/>
<dbReference type="SUPFAM" id="SSF53756">
    <property type="entry name" value="UDP-Glycosyltransferase/glycogen phosphorylase"/>
    <property type="match status" value="1"/>
</dbReference>
<evidence type="ECO:0000259" key="2">
    <source>
        <dbReference type="PROSITE" id="PS51186"/>
    </source>
</evidence>
<reference evidence="3 4" key="1">
    <citation type="submission" date="2015-05" db="EMBL/GenBank/DDBJ databases">
        <authorList>
            <person name="Tang B."/>
            <person name="Yu Y."/>
        </authorList>
    </citation>
    <scope>NUCLEOTIDE SEQUENCE [LARGE SCALE GENOMIC DNA]</scope>
    <source>
        <strain evidence="3 4">DSM 7029</strain>
    </source>
</reference>
<dbReference type="NCBIfam" id="TIGR03590">
    <property type="entry name" value="PseG"/>
    <property type="match status" value="1"/>
</dbReference>
<name>A0A0G3BBV4_9BURK</name>
<sequence>MPIVLAEEVKRRGHELVMLPPPTSPLRESSSDAPAHAAWLQVDALQDVQDSLEALQADAPWDWLVVDHYGIDNRWESRMRACASRILVIDDLADRQHDCDVLLDQNFYEQADGRYAARVPERCRKLLGPSYALLRPEFADLRSAVSVREGEVRRLLVFFGGVDENNVTVCAVEAIARLPRGALEVDVVIGAGHPARREIEKRCLQLGMNCHVQTQEMARLMARADLAIGAGGTATWERCSLGLPTLALCLAENQRQLLVDGSRAGLLHAPSIWPHDVESLARQLLVLIESPGLRQLMSRCAMKHVDGQGVARVVRNMALPQITVRLATAADSQNLFNWRNHEAIRAVSRTSEPISPETHASWFSKVLSSPDRCLLIGHSGPSEVGVVRFDLQATVAEVSIYLVPGQEGRGLGAALLVAAEDWLSATHPEVESLVAEVRGDNGPSHRLFSSANYKLDITRYQKWRRSRPR</sequence>
<dbReference type="EMBL" id="CP011371">
    <property type="protein sequence ID" value="AKJ26829.1"/>
    <property type="molecule type" value="Genomic_DNA"/>
</dbReference>
<dbReference type="GO" id="GO:0016779">
    <property type="term" value="F:nucleotidyltransferase activity"/>
    <property type="evidence" value="ECO:0007669"/>
    <property type="project" value="UniProtKB-KW"/>
</dbReference>
<gene>
    <name evidence="3" type="ORF">AAW51_0138</name>
</gene>
<dbReference type="GO" id="GO:0016747">
    <property type="term" value="F:acyltransferase activity, transferring groups other than amino-acyl groups"/>
    <property type="evidence" value="ECO:0007669"/>
    <property type="project" value="InterPro"/>
</dbReference>
<evidence type="ECO:0000256" key="1">
    <source>
        <dbReference type="PIRSR" id="PIRSR620023-2"/>
    </source>
</evidence>
<keyword evidence="4" id="KW-1185">Reference proteome</keyword>
<dbReference type="Proteomes" id="UP000035352">
    <property type="component" value="Chromosome"/>
</dbReference>
<organism evidence="3 4">
    <name type="scientific">Caldimonas brevitalea</name>
    <dbReference type="NCBI Taxonomy" id="413882"/>
    <lineage>
        <taxon>Bacteria</taxon>
        <taxon>Pseudomonadati</taxon>
        <taxon>Pseudomonadota</taxon>
        <taxon>Betaproteobacteria</taxon>
        <taxon>Burkholderiales</taxon>
        <taxon>Sphaerotilaceae</taxon>
        <taxon>Caldimonas</taxon>
    </lineage>
</organism>